<dbReference type="Proteomes" id="UP000005239">
    <property type="component" value="Unassembled WGS sequence"/>
</dbReference>
<keyword evidence="2" id="KW-1185">Reference proteome</keyword>
<evidence type="ECO:0000313" key="1">
    <source>
        <dbReference type="EnsemblMetazoa" id="PPA40818.1"/>
    </source>
</evidence>
<accession>A0A2A6CNS7</accession>
<accession>A0A8R1YZ67</accession>
<reference evidence="2" key="1">
    <citation type="journal article" date="2008" name="Nat. Genet.">
        <title>The Pristionchus pacificus genome provides a unique perspective on nematode lifestyle and parasitism.</title>
        <authorList>
            <person name="Dieterich C."/>
            <person name="Clifton S.W."/>
            <person name="Schuster L.N."/>
            <person name="Chinwalla A."/>
            <person name="Delehaunty K."/>
            <person name="Dinkelacker I."/>
            <person name="Fulton L."/>
            <person name="Fulton R."/>
            <person name="Godfrey J."/>
            <person name="Minx P."/>
            <person name="Mitreva M."/>
            <person name="Roeseler W."/>
            <person name="Tian H."/>
            <person name="Witte H."/>
            <person name="Yang S.P."/>
            <person name="Wilson R.K."/>
            <person name="Sommer R.J."/>
        </authorList>
    </citation>
    <scope>NUCLEOTIDE SEQUENCE [LARGE SCALE GENOMIC DNA]</scope>
    <source>
        <strain evidence="2">PS312</strain>
    </source>
</reference>
<proteinExistence type="predicted"/>
<name>A0A2A6CNS7_PRIPA</name>
<dbReference type="EnsemblMetazoa" id="PPA40818.1">
    <property type="protein sequence ID" value="PPA40818.1"/>
    <property type="gene ID" value="WBGene00279187"/>
</dbReference>
<organism evidence="1 2">
    <name type="scientific">Pristionchus pacificus</name>
    <name type="common">Parasitic nematode worm</name>
    <dbReference type="NCBI Taxonomy" id="54126"/>
    <lineage>
        <taxon>Eukaryota</taxon>
        <taxon>Metazoa</taxon>
        <taxon>Ecdysozoa</taxon>
        <taxon>Nematoda</taxon>
        <taxon>Chromadorea</taxon>
        <taxon>Rhabditida</taxon>
        <taxon>Rhabditina</taxon>
        <taxon>Diplogasteromorpha</taxon>
        <taxon>Diplogasteroidea</taxon>
        <taxon>Neodiplogasteridae</taxon>
        <taxon>Pristionchus</taxon>
    </lineage>
</organism>
<reference evidence="1" key="2">
    <citation type="submission" date="2022-06" db="UniProtKB">
        <authorList>
            <consortium name="EnsemblMetazoa"/>
        </authorList>
    </citation>
    <scope>IDENTIFICATION</scope>
    <source>
        <strain evidence="1">PS312</strain>
    </source>
</reference>
<dbReference type="PANTHER" id="PTHR47411">
    <property type="entry name" value="B3GNT1, BETA-1,3-N-ACETYLGUCOSAMINYLTRANSFERASE 1, HOMOLOG"/>
    <property type="match status" value="1"/>
</dbReference>
<dbReference type="OrthoDB" id="9974378at2759"/>
<protein>
    <submittedName>
        <fullName evidence="1">Uncharacterized protein</fullName>
    </submittedName>
</protein>
<sequence length="437" mass="51249">PLYFYHGAYRVYPYFIRSREILADRINSIRITLVLHTSADALKPETLSTAIDNWKGSISIGVYFDAERDTMVDIREKMIDTFRMLSDASLSTTVAVHLLCRASPELSNPEERSATYPINVVRNIARQFTTTRFLLIGDMDHLFSVDFERKMRDLALRTLEIGKKRVLVYRFFEIEEEESVARNHRIGKDDLRKLLNSDKAVVFHSMINMTNGHEIPKLEEWMASEEKERTGIFEGHLKYEKREWEPQIVFTRDAPMHDESFPYRIRNNLALKRAIRTMMNEMNDYFRFPLALCPSEKSLTSTFGKWEAHGRFRQVDDIVVGGTEAEAGEDLAKNSWDTITNVTNDKEGYDDEDEEEETILRWEMCRAGYEFSLVDDLFVYHRGIVRFGSECFHKKESARRINIRRYLPILTIFKRKMDLLYPSTKDACAIEDESRLY</sequence>
<evidence type="ECO:0000313" key="2">
    <source>
        <dbReference type="Proteomes" id="UP000005239"/>
    </source>
</evidence>
<dbReference type="Pfam" id="PF13896">
    <property type="entry name" value="Glyco_transf_49"/>
    <property type="match status" value="1"/>
</dbReference>
<dbReference type="AlphaFoldDB" id="A0A2A6CNS7"/>
<gene>
    <name evidence="1" type="primary">WBGene00279187</name>
</gene>
<dbReference type="PANTHER" id="PTHR47411:SF3">
    <property type="entry name" value="I-BETA-1,3-N-ACETYLGLUCOSAMINYLTRANSFERASE"/>
    <property type="match status" value="1"/>
</dbReference>